<evidence type="ECO:0000259" key="2">
    <source>
        <dbReference type="Pfam" id="PF00248"/>
    </source>
</evidence>
<evidence type="ECO:0000313" key="3">
    <source>
        <dbReference type="EMBL" id="NYF92183.1"/>
    </source>
</evidence>
<dbReference type="Proteomes" id="UP000564385">
    <property type="component" value="Unassembled WGS sequence"/>
</dbReference>
<comment type="caution">
    <text evidence="3">The sequence shown here is derived from an EMBL/GenBank/DDBJ whole genome shotgun (WGS) entry which is preliminary data.</text>
</comment>
<name>A0A852VHA9_9BACT</name>
<organism evidence="3 4">
    <name type="scientific">Tunturiibacter lichenicola</name>
    <dbReference type="NCBI Taxonomy" id="2051959"/>
    <lineage>
        <taxon>Bacteria</taxon>
        <taxon>Pseudomonadati</taxon>
        <taxon>Acidobacteriota</taxon>
        <taxon>Terriglobia</taxon>
        <taxon>Terriglobales</taxon>
        <taxon>Acidobacteriaceae</taxon>
        <taxon>Tunturiibacter</taxon>
    </lineage>
</organism>
<dbReference type="CDD" id="cd19081">
    <property type="entry name" value="AKR_AKR9C1"/>
    <property type="match status" value="1"/>
</dbReference>
<dbReference type="Pfam" id="PF00248">
    <property type="entry name" value="Aldo_ket_red"/>
    <property type="match status" value="1"/>
</dbReference>
<keyword evidence="1" id="KW-0560">Oxidoreductase</keyword>
<dbReference type="Gene3D" id="3.20.20.100">
    <property type="entry name" value="NADP-dependent oxidoreductase domain"/>
    <property type="match status" value="1"/>
</dbReference>
<dbReference type="FunFam" id="3.20.20.100:FF:000004">
    <property type="entry name" value="Oxidoreductase, aldo/keto reductase"/>
    <property type="match status" value="1"/>
</dbReference>
<gene>
    <name evidence="3" type="ORF">HDF08_004302</name>
</gene>
<feature type="domain" description="NADP-dependent oxidoreductase" evidence="2">
    <location>
        <begin position="16"/>
        <end position="313"/>
    </location>
</feature>
<accession>A0A852VHA9</accession>
<dbReference type="PANTHER" id="PTHR43364:SF6">
    <property type="entry name" value="OXIDOREDUCTASE-RELATED"/>
    <property type="match status" value="1"/>
</dbReference>
<dbReference type="EMBL" id="JACCCU010000003">
    <property type="protein sequence ID" value="NYF92183.1"/>
    <property type="molecule type" value="Genomic_DNA"/>
</dbReference>
<dbReference type="GO" id="GO:0005829">
    <property type="term" value="C:cytosol"/>
    <property type="evidence" value="ECO:0007669"/>
    <property type="project" value="TreeGrafter"/>
</dbReference>
<proteinExistence type="predicted"/>
<evidence type="ECO:0000313" key="4">
    <source>
        <dbReference type="Proteomes" id="UP000564385"/>
    </source>
</evidence>
<dbReference type="InterPro" id="IPR050523">
    <property type="entry name" value="AKR_Detox_Biosynth"/>
</dbReference>
<dbReference type="PANTHER" id="PTHR43364">
    <property type="entry name" value="NADH-SPECIFIC METHYLGLYOXAL REDUCTASE-RELATED"/>
    <property type="match status" value="1"/>
</dbReference>
<protein>
    <submittedName>
        <fullName evidence="3">Aryl-alcohol dehydrogenase-like predicted oxidoreductase</fullName>
    </submittedName>
</protein>
<dbReference type="InterPro" id="IPR036812">
    <property type="entry name" value="NAD(P)_OxRdtase_dom_sf"/>
</dbReference>
<reference evidence="3 4" key="1">
    <citation type="submission" date="2020-07" db="EMBL/GenBank/DDBJ databases">
        <title>Genomic Encyclopedia of Type Strains, Phase IV (KMG-V): Genome sequencing to study the core and pangenomes of soil and plant-associated prokaryotes.</title>
        <authorList>
            <person name="Whitman W."/>
        </authorList>
    </citation>
    <scope>NUCLEOTIDE SEQUENCE [LARGE SCALE GENOMIC DNA]</scope>
    <source>
        <strain evidence="3 4">M8UP22</strain>
    </source>
</reference>
<evidence type="ECO:0000256" key="1">
    <source>
        <dbReference type="ARBA" id="ARBA00023002"/>
    </source>
</evidence>
<dbReference type="GO" id="GO:0016491">
    <property type="term" value="F:oxidoreductase activity"/>
    <property type="evidence" value="ECO:0007669"/>
    <property type="project" value="UniProtKB-KW"/>
</dbReference>
<dbReference type="SUPFAM" id="SSF51430">
    <property type="entry name" value="NAD(P)-linked oxidoreductase"/>
    <property type="match status" value="1"/>
</dbReference>
<sequence length="316" mass="35077">MQTRPLGQTNLQIVPLMLGGNVFGWTIDQPTSFSILDAFTDRGFNFIDTADVYSRWVAGHRGGESEIILGNWFKQSGKRDQIVLATKVGMDMGDGKSGLSKKYILEAVEASLHRLQTDHIDLYQSHKDDESTPLDETLEAYQQLIQQGKVRHIGASNYKPQRLTLAVELAQLSNLPVYQTLQPEYNLYDRQDYEQNLAPIAEKFHLGVVPYFSLASGFLTGKYKTIEDTKGKNRGSRVEKYFDDRGKKILAALNEVAEQTGAKQASIALAWLLAQPTITAPIASATSTDQLESLFAAVDLKLDQAALNQLTQASAY</sequence>
<dbReference type="InterPro" id="IPR023210">
    <property type="entry name" value="NADP_OxRdtase_dom"/>
</dbReference>
<dbReference type="AlphaFoldDB" id="A0A852VHA9"/>